<dbReference type="GO" id="GO:0070578">
    <property type="term" value="C:RISC-loading complex"/>
    <property type="evidence" value="ECO:0007669"/>
    <property type="project" value="TreeGrafter"/>
</dbReference>
<dbReference type="GO" id="GO:0030422">
    <property type="term" value="P:siRNA processing"/>
    <property type="evidence" value="ECO:0007669"/>
    <property type="project" value="TreeGrafter"/>
</dbReference>
<protein>
    <recommendedName>
        <fullName evidence="3">DRBM domain-containing protein</fullName>
    </recommendedName>
</protein>
<proteinExistence type="predicted"/>
<dbReference type="EnsemblMetazoa" id="XM_008191388.3">
    <property type="protein sequence ID" value="XP_008189610.1"/>
    <property type="gene ID" value="LOC100572502"/>
</dbReference>
<dbReference type="GO" id="GO:0016442">
    <property type="term" value="C:RISC complex"/>
    <property type="evidence" value="ECO:0007669"/>
    <property type="project" value="TreeGrafter"/>
</dbReference>
<dbReference type="AlphaFoldDB" id="A0A8R2FEY7"/>
<evidence type="ECO:0000313" key="5">
    <source>
        <dbReference type="Proteomes" id="UP000007819"/>
    </source>
</evidence>
<dbReference type="CDD" id="cd00048">
    <property type="entry name" value="DSRM_SF"/>
    <property type="match status" value="2"/>
</dbReference>
<dbReference type="GO" id="GO:0070920">
    <property type="term" value="P:regulation of regulatory ncRNA processing"/>
    <property type="evidence" value="ECO:0007669"/>
    <property type="project" value="TreeGrafter"/>
</dbReference>
<dbReference type="GO" id="GO:0035197">
    <property type="term" value="F:siRNA binding"/>
    <property type="evidence" value="ECO:0007669"/>
    <property type="project" value="TreeGrafter"/>
</dbReference>
<dbReference type="PROSITE" id="PS50137">
    <property type="entry name" value="DS_RBD"/>
    <property type="match status" value="2"/>
</dbReference>
<evidence type="ECO:0000313" key="4">
    <source>
        <dbReference type="EnsemblMetazoa" id="XP_008189610.1"/>
    </source>
</evidence>
<organism evidence="4 5">
    <name type="scientific">Acyrthosiphon pisum</name>
    <name type="common">Pea aphid</name>
    <dbReference type="NCBI Taxonomy" id="7029"/>
    <lineage>
        <taxon>Eukaryota</taxon>
        <taxon>Metazoa</taxon>
        <taxon>Ecdysozoa</taxon>
        <taxon>Arthropoda</taxon>
        <taxon>Hexapoda</taxon>
        <taxon>Insecta</taxon>
        <taxon>Pterygota</taxon>
        <taxon>Neoptera</taxon>
        <taxon>Paraneoptera</taxon>
        <taxon>Hemiptera</taxon>
        <taxon>Sternorrhyncha</taxon>
        <taxon>Aphidomorpha</taxon>
        <taxon>Aphidoidea</taxon>
        <taxon>Aphididae</taxon>
        <taxon>Macrosiphini</taxon>
        <taxon>Acyrthosiphon</taxon>
    </lineage>
</organism>
<dbReference type="InterPro" id="IPR051247">
    <property type="entry name" value="RLC_Component"/>
</dbReference>
<keyword evidence="1 2" id="KW-0694">RNA-binding</keyword>
<dbReference type="PANTHER" id="PTHR46205">
    <property type="entry name" value="LOQUACIOUS, ISOFORM B"/>
    <property type="match status" value="1"/>
</dbReference>
<dbReference type="Proteomes" id="UP000007819">
    <property type="component" value="Chromosome X"/>
</dbReference>
<accession>A0A8R2FEY7</accession>
<dbReference type="OrthoDB" id="6622976at2759"/>
<dbReference type="SUPFAM" id="SSF54768">
    <property type="entry name" value="dsRNA-binding domain-like"/>
    <property type="match status" value="2"/>
</dbReference>
<dbReference type="InterPro" id="IPR014720">
    <property type="entry name" value="dsRBD_dom"/>
</dbReference>
<dbReference type="GO" id="GO:0005634">
    <property type="term" value="C:nucleus"/>
    <property type="evidence" value="ECO:0007669"/>
    <property type="project" value="TreeGrafter"/>
</dbReference>
<dbReference type="PANTHER" id="PTHR46205:SF3">
    <property type="entry name" value="LOQUACIOUS, ISOFORM B"/>
    <property type="match status" value="1"/>
</dbReference>
<name>A0A8R2FEY7_ACYPI</name>
<dbReference type="GO" id="GO:0005737">
    <property type="term" value="C:cytoplasm"/>
    <property type="evidence" value="ECO:0007669"/>
    <property type="project" value="TreeGrafter"/>
</dbReference>
<reference evidence="5" key="1">
    <citation type="submission" date="2010-06" db="EMBL/GenBank/DDBJ databases">
        <authorList>
            <person name="Jiang H."/>
            <person name="Abraham K."/>
            <person name="Ali S."/>
            <person name="Alsbrooks S.L."/>
            <person name="Anim B.N."/>
            <person name="Anosike U.S."/>
            <person name="Attaway T."/>
            <person name="Bandaranaike D.P."/>
            <person name="Battles P.K."/>
            <person name="Bell S.N."/>
            <person name="Bell A.V."/>
            <person name="Beltran B."/>
            <person name="Bickham C."/>
            <person name="Bustamante Y."/>
            <person name="Caleb T."/>
            <person name="Canada A."/>
            <person name="Cardenas V."/>
            <person name="Carter K."/>
            <person name="Chacko J."/>
            <person name="Chandrabose M.N."/>
            <person name="Chavez D."/>
            <person name="Chavez A."/>
            <person name="Chen L."/>
            <person name="Chu H.-S."/>
            <person name="Claassen K.J."/>
            <person name="Cockrell R."/>
            <person name="Collins M."/>
            <person name="Cooper J.A."/>
            <person name="Cree A."/>
            <person name="Curry S.M."/>
            <person name="Da Y."/>
            <person name="Dao M.D."/>
            <person name="Das B."/>
            <person name="Davila M.-L."/>
            <person name="Davy-Carroll L."/>
            <person name="Denson S."/>
            <person name="Dinh H."/>
            <person name="Ebong V.E."/>
            <person name="Edwards J.R."/>
            <person name="Egan A."/>
            <person name="El-Daye J."/>
            <person name="Escobedo L."/>
            <person name="Fernandez S."/>
            <person name="Fernando P.R."/>
            <person name="Flagg N."/>
            <person name="Forbes L.D."/>
            <person name="Fowler R.G."/>
            <person name="Fu Q."/>
            <person name="Gabisi R.A."/>
            <person name="Ganer J."/>
            <person name="Garbino Pronczuk A."/>
            <person name="Garcia R.M."/>
            <person name="Garner T."/>
            <person name="Garrett T.E."/>
            <person name="Gonzalez D.A."/>
            <person name="Hamid H."/>
            <person name="Hawkins E.S."/>
            <person name="Hirani K."/>
            <person name="Hogues M.E."/>
            <person name="Hollins B."/>
            <person name="Hsiao C.-H."/>
            <person name="Jabil R."/>
            <person name="James M.L."/>
            <person name="Jhangiani S.N."/>
            <person name="Johnson B."/>
            <person name="Johnson Q."/>
            <person name="Joshi V."/>
            <person name="Kalu J.B."/>
            <person name="Kam C."/>
            <person name="Kashfia A."/>
            <person name="Keebler J."/>
            <person name="Kisamo H."/>
            <person name="Kovar C.L."/>
            <person name="Lago L.A."/>
            <person name="Lai C.-Y."/>
            <person name="Laidlaw J."/>
            <person name="Lara F."/>
            <person name="Le T.-K."/>
            <person name="Lee S.L."/>
            <person name="Legall F.H."/>
            <person name="Lemon S.J."/>
            <person name="Lewis L.R."/>
            <person name="Li B."/>
            <person name="Liu Y."/>
            <person name="Liu Y.-S."/>
            <person name="Lopez J."/>
            <person name="Lozado R.J."/>
            <person name="Lu J."/>
            <person name="Madu R.C."/>
            <person name="Maheshwari M."/>
            <person name="Maheshwari R."/>
            <person name="Malloy K."/>
            <person name="Martinez E."/>
            <person name="Mathew T."/>
            <person name="Mercado I.C."/>
            <person name="Mercado C."/>
            <person name="Meyer B."/>
            <person name="Montgomery K."/>
            <person name="Morgan M.B."/>
            <person name="Munidasa M."/>
            <person name="Nazareth L.V."/>
            <person name="Nelson J."/>
            <person name="Ng B.M."/>
            <person name="Nguyen N.B."/>
            <person name="Nguyen P.Q."/>
            <person name="Nguyen T."/>
            <person name="Obregon M."/>
            <person name="Okwuonu G.O."/>
            <person name="Onwere C.G."/>
            <person name="Orozco G."/>
            <person name="Parra A."/>
            <person name="Patel S."/>
            <person name="Patil S."/>
            <person name="Perez A."/>
            <person name="Perez Y."/>
            <person name="Pham C."/>
            <person name="Primus E.L."/>
            <person name="Pu L.-L."/>
            <person name="Puazo M."/>
            <person name="Qin X."/>
            <person name="Quiroz J.B."/>
            <person name="Reese J."/>
            <person name="Richards S."/>
            <person name="Rives C.M."/>
            <person name="Robberts R."/>
            <person name="Ruiz S.J."/>
            <person name="Ruiz M.J."/>
            <person name="Santibanez J."/>
            <person name="Schneider B.W."/>
            <person name="Sisson I."/>
            <person name="Smith M."/>
            <person name="Sodergren E."/>
            <person name="Song X.-Z."/>
            <person name="Song B.B."/>
            <person name="Summersgill H."/>
            <person name="Thelus R."/>
            <person name="Thornton R.D."/>
            <person name="Trejos Z.Y."/>
            <person name="Usmani K."/>
            <person name="Vattathil S."/>
            <person name="Villasana D."/>
            <person name="Walker D.L."/>
            <person name="Wang S."/>
            <person name="Wang K."/>
            <person name="White C.S."/>
            <person name="Williams A.C."/>
            <person name="Williamson J."/>
            <person name="Wilson K."/>
            <person name="Woghiren I.O."/>
            <person name="Woodworth J.R."/>
            <person name="Worley K.C."/>
            <person name="Wright R.A."/>
            <person name="Wu W."/>
            <person name="Young L."/>
            <person name="Zhang L."/>
            <person name="Zhang J."/>
            <person name="Zhu Y."/>
            <person name="Muzny D.M."/>
            <person name="Weinstock G."/>
            <person name="Gibbs R.A."/>
        </authorList>
    </citation>
    <scope>NUCLEOTIDE SEQUENCE [LARGE SCALE GENOMIC DNA]</scope>
    <source>
        <strain evidence="5">LSR1</strain>
    </source>
</reference>
<dbReference type="Gene3D" id="3.30.160.20">
    <property type="match status" value="2"/>
</dbReference>
<evidence type="ECO:0000259" key="3">
    <source>
        <dbReference type="PROSITE" id="PS50137"/>
    </source>
</evidence>
<sequence length="324" mass="38184">MDYDLNDHMELARYNLKQKQTQNWINVTNQSKHSRQSELYEVEKQSMFNTVNNFMTKLIVDKDRFIKSKHNELKMKIKWMEKSIELAVKRYNVMRIFLNIPMDDLYSDIKHQTMPFKLDYMSKKKRQEIENQFKFKETQLILSDLRSPMEMLRNRIVDHGIIPIYRFLKRNTSGQQFVYNYSCTLFGMYVEGSGTSKYEAKVNTAAEMLRSIIRKQKNRTLSPHIRSINDKELKSIGQMIKFKANYVEVLHNVCLNHSHLPPIYTLLSQPKNGDKPENHYSIQCNAMGLVAIGHSNNQSTAKQMAAQNIMKLWEKLNTKSNPSN</sequence>
<dbReference type="GeneID" id="100572502"/>
<keyword evidence="5" id="KW-1185">Reference proteome</keyword>
<dbReference type="RefSeq" id="XP_008189610.1">
    <property type="nucleotide sequence ID" value="XM_008191388.3"/>
</dbReference>
<evidence type="ECO:0000256" key="1">
    <source>
        <dbReference type="ARBA" id="ARBA00022884"/>
    </source>
</evidence>
<evidence type="ECO:0000256" key="2">
    <source>
        <dbReference type="PROSITE-ProRule" id="PRU00266"/>
    </source>
</evidence>
<dbReference type="GO" id="GO:0003725">
    <property type="term" value="F:double-stranded RNA binding"/>
    <property type="evidence" value="ECO:0007669"/>
    <property type="project" value="TreeGrafter"/>
</dbReference>
<feature type="domain" description="DRBM" evidence="3">
    <location>
        <begin position="245"/>
        <end position="315"/>
    </location>
</feature>
<reference evidence="4" key="2">
    <citation type="submission" date="2022-06" db="UniProtKB">
        <authorList>
            <consortium name="EnsemblMetazoa"/>
        </authorList>
    </citation>
    <scope>IDENTIFICATION</scope>
</reference>
<feature type="domain" description="DRBM" evidence="3">
    <location>
        <begin position="147"/>
        <end position="214"/>
    </location>
</feature>